<protein>
    <recommendedName>
        <fullName evidence="3">Spore coat protein CotJA</fullName>
    </recommendedName>
</protein>
<dbReference type="Proteomes" id="UP000217785">
    <property type="component" value="Unassembled WGS sequence"/>
</dbReference>
<dbReference type="EMBL" id="BDUF01000106">
    <property type="protein sequence ID" value="GAX91556.1"/>
    <property type="molecule type" value="Genomic_DNA"/>
</dbReference>
<evidence type="ECO:0000313" key="1">
    <source>
        <dbReference type="EMBL" id="GAX91556.1"/>
    </source>
</evidence>
<evidence type="ECO:0008006" key="3">
    <source>
        <dbReference type="Google" id="ProtNLM"/>
    </source>
</evidence>
<sequence length="79" mass="9299">MHTQYRFYRPYVSPFDPCRPMLIKSYIVAPNLFLGFQPPNLPQFSPMDALHHGTLWPILYSPYEGRGDQEGVRMNDERP</sequence>
<gene>
    <name evidence="1" type="ORF">EFBL_3246</name>
</gene>
<accession>A0A292YQU4</accession>
<keyword evidence="2" id="KW-1185">Reference proteome</keyword>
<dbReference type="AlphaFoldDB" id="A0A292YQU4"/>
<comment type="caution">
    <text evidence="1">The sequence shown here is derived from an EMBL/GenBank/DDBJ whole genome shotgun (WGS) entry which is preliminary data.</text>
</comment>
<dbReference type="Pfam" id="PF11007">
    <property type="entry name" value="CotJA"/>
    <property type="match status" value="1"/>
</dbReference>
<proteinExistence type="predicted"/>
<reference evidence="2" key="1">
    <citation type="submission" date="2017-07" db="EMBL/GenBank/DDBJ databases">
        <title>Draft genome sequence of Effusibacillus lacus strain skLN1.</title>
        <authorList>
            <person name="Watanabe M."/>
            <person name="Kojima H."/>
            <person name="Fukui M."/>
        </authorList>
    </citation>
    <scope>NUCLEOTIDE SEQUENCE [LARGE SCALE GENOMIC DNA]</scope>
    <source>
        <strain evidence="2">skLN1</strain>
    </source>
</reference>
<dbReference type="InterPro" id="IPR020256">
    <property type="entry name" value="Spore_coat_CotJA"/>
</dbReference>
<name>A0A292YQU4_9BACL</name>
<evidence type="ECO:0000313" key="2">
    <source>
        <dbReference type="Proteomes" id="UP000217785"/>
    </source>
</evidence>
<organism evidence="1 2">
    <name type="scientific">Effusibacillus lacus</name>
    <dbReference type="NCBI Taxonomy" id="1348429"/>
    <lineage>
        <taxon>Bacteria</taxon>
        <taxon>Bacillati</taxon>
        <taxon>Bacillota</taxon>
        <taxon>Bacilli</taxon>
        <taxon>Bacillales</taxon>
        <taxon>Alicyclobacillaceae</taxon>
        <taxon>Effusibacillus</taxon>
    </lineage>
</organism>